<gene>
    <name evidence="2" type="ORF">F1721_20245</name>
</gene>
<dbReference type="OrthoDB" id="5190477at2"/>
<reference evidence="2 3" key="1">
    <citation type="submission" date="2019-09" db="EMBL/GenBank/DDBJ databases">
        <title>Draft genome sequence of the thermophilic Saccharopolyspora hirsuta VKM Ac-666T.</title>
        <authorList>
            <person name="Lobastova T.G."/>
            <person name="Fokina V."/>
            <person name="Bragin E.Y."/>
            <person name="Shtratnikova V.Y."/>
            <person name="Starodumova I.P."/>
            <person name="Tarlachkov S.V."/>
            <person name="Donova M.V."/>
        </authorList>
    </citation>
    <scope>NUCLEOTIDE SEQUENCE [LARGE SCALE GENOMIC DNA]</scope>
    <source>
        <strain evidence="2 3">VKM Ac-666</strain>
    </source>
</reference>
<proteinExistence type="predicted"/>
<keyword evidence="1" id="KW-0175">Coiled coil</keyword>
<dbReference type="Proteomes" id="UP000323946">
    <property type="component" value="Unassembled WGS sequence"/>
</dbReference>
<evidence type="ECO:0000256" key="1">
    <source>
        <dbReference type="SAM" id="Coils"/>
    </source>
</evidence>
<feature type="coiled-coil region" evidence="1">
    <location>
        <begin position="69"/>
        <end position="107"/>
    </location>
</feature>
<sequence>MTGFRVDPKALELAITKLEEVRDDADSLLQQAVNVKPGELTAQDSYTTKARQAIQERATGNAGSLTMAVKELRGKLNEKIDAYKATLEEYRRNDDAAATDANRIQREA</sequence>
<evidence type="ECO:0000313" key="3">
    <source>
        <dbReference type="Proteomes" id="UP000323946"/>
    </source>
</evidence>
<keyword evidence="3" id="KW-1185">Reference proteome</keyword>
<name>A0A5M7BMS2_SACHI</name>
<comment type="caution">
    <text evidence="2">The sequence shown here is derived from an EMBL/GenBank/DDBJ whole genome shotgun (WGS) entry which is preliminary data.</text>
</comment>
<accession>A0A5M7BMS2</accession>
<organism evidence="2 3">
    <name type="scientific">Saccharopolyspora hirsuta</name>
    <dbReference type="NCBI Taxonomy" id="1837"/>
    <lineage>
        <taxon>Bacteria</taxon>
        <taxon>Bacillati</taxon>
        <taxon>Actinomycetota</taxon>
        <taxon>Actinomycetes</taxon>
        <taxon>Pseudonocardiales</taxon>
        <taxon>Pseudonocardiaceae</taxon>
        <taxon>Saccharopolyspora</taxon>
    </lineage>
</organism>
<evidence type="ECO:0000313" key="2">
    <source>
        <dbReference type="EMBL" id="KAA5831099.1"/>
    </source>
</evidence>
<protein>
    <recommendedName>
        <fullName evidence="4">PE domain-containing protein</fullName>
    </recommendedName>
</protein>
<dbReference type="SMR" id="A0A5M7BMS2"/>
<evidence type="ECO:0008006" key="4">
    <source>
        <dbReference type="Google" id="ProtNLM"/>
    </source>
</evidence>
<dbReference type="RefSeq" id="WP_150068309.1">
    <property type="nucleotide sequence ID" value="NZ_JBEPDJ010000001.1"/>
</dbReference>
<dbReference type="EMBL" id="VWPH01000009">
    <property type="protein sequence ID" value="KAA5831099.1"/>
    <property type="molecule type" value="Genomic_DNA"/>
</dbReference>
<dbReference type="AlphaFoldDB" id="A0A5M7BMS2"/>